<evidence type="ECO:0000313" key="1">
    <source>
        <dbReference type="EMBL" id="JAD19729.1"/>
    </source>
</evidence>
<organism evidence="1">
    <name type="scientific">Arundo donax</name>
    <name type="common">Giant reed</name>
    <name type="synonym">Donax arundinaceus</name>
    <dbReference type="NCBI Taxonomy" id="35708"/>
    <lineage>
        <taxon>Eukaryota</taxon>
        <taxon>Viridiplantae</taxon>
        <taxon>Streptophyta</taxon>
        <taxon>Embryophyta</taxon>
        <taxon>Tracheophyta</taxon>
        <taxon>Spermatophyta</taxon>
        <taxon>Magnoliopsida</taxon>
        <taxon>Liliopsida</taxon>
        <taxon>Poales</taxon>
        <taxon>Poaceae</taxon>
        <taxon>PACMAD clade</taxon>
        <taxon>Arundinoideae</taxon>
        <taxon>Arundineae</taxon>
        <taxon>Arundo</taxon>
    </lineage>
</organism>
<protein>
    <submittedName>
        <fullName evidence="1">Uncharacterized protein</fullName>
    </submittedName>
</protein>
<reference evidence="1" key="2">
    <citation type="journal article" date="2015" name="Data Brief">
        <title>Shoot transcriptome of the giant reed, Arundo donax.</title>
        <authorList>
            <person name="Barrero R.A."/>
            <person name="Guerrero F.D."/>
            <person name="Moolhuijzen P."/>
            <person name="Goolsby J.A."/>
            <person name="Tidwell J."/>
            <person name="Bellgard S.E."/>
            <person name="Bellgard M.I."/>
        </authorList>
    </citation>
    <scope>NUCLEOTIDE SEQUENCE</scope>
    <source>
        <tissue evidence="1">Shoot tissue taken approximately 20 cm above the soil surface</tissue>
    </source>
</reference>
<reference evidence="1" key="1">
    <citation type="submission" date="2014-09" db="EMBL/GenBank/DDBJ databases">
        <authorList>
            <person name="Magalhaes I.L.F."/>
            <person name="Oliveira U."/>
            <person name="Santos F.R."/>
            <person name="Vidigal T.H.D.A."/>
            <person name="Brescovit A.D."/>
            <person name="Santos A.J."/>
        </authorList>
    </citation>
    <scope>NUCLEOTIDE SEQUENCE</scope>
    <source>
        <tissue evidence="1">Shoot tissue taken approximately 20 cm above the soil surface</tissue>
    </source>
</reference>
<proteinExistence type="predicted"/>
<dbReference type="AlphaFoldDB" id="A0A0A8Y0N3"/>
<sequence length="23" mass="2784">MCSSERSVSLLFFWICFICEVRK</sequence>
<name>A0A0A8Y0N3_ARUDO</name>
<accession>A0A0A8Y0N3</accession>
<dbReference type="EMBL" id="GBRH01278166">
    <property type="protein sequence ID" value="JAD19729.1"/>
    <property type="molecule type" value="Transcribed_RNA"/>
</dbReference>